<evidence type="ECO:0000256" key="1">
    <source>
        <dbReference type="ARBA" id="ARBA00006484"/>
    </source>
</evidence>
<dbReference type="InterPro" id="IPR002347">
    <property type="entry name" value="SDR_fam"/>
</dbReference>
<reference evidence="3 4" key="1">
    <citation type="journal article" date="2014" name="PLoS Genet.">
        <title>Phylogenetically driven sequencing of extremely halophilic archaea reveals strategies for static and dynamic osmo-response.</title>
        <authorList>
            <person name="Becker E.A."/>
            <person name="Seitzer P.M."/>
            <person name="Tritt A."/>
            <person name="Larsen D."/>
            <person name="Krusor M."/>
            <person name="Yao A.I."/>
            <person name="Wu D."/>
            <person name="Madern D."/>
            <person name="Eisen J.A."/>
            <person name="Darling A.E."/>
            <person name="Facciotti M.T."/>
        </authorList>
    </citation>
    <scope>NUCLEOTIDE SEQUENCE [LARGE SCALE GENOMIC DNA]</scope>
    <source>
        <strain evidence="3 4">100A6</strain>
    </source>
</reference>
<evidence type="ECO:0008006" key="5">
    <source>
        <dbReference type="Google" id="ProtNLM"/>
    </source>
</evidence>
<dbReference type="PANTHER" id="PTHR24321:SF8">
    <property type="entry name" value="ESTRADIOL 17-BETA-DEHYDROGENASE 8-RELATED"/>
    <property type="match status" value="1"/>
</dbReference>
<gene>
    <name evidence="3" type="ORF">C447_02927</name>
</gene>
<feature type="non-terminal residue" evidence="3">
    <location>
        <position position="1"/>
    </location>
</feature>
<dbReference type="GO" id="GO:0016491">
    <property type="term" value="F:oxidoreductase activity"/>
    <property type="evidence" value="ECO:0007669"/>
    <property type="project" value="UniProtKB-KW"/>
</dbReference>
<dbReference type="InterPro" id="IPR036291">
    <property type="entry name" value="NAD(P)-bd_dom_sf"/>
</dbReference>
<dbReference type="AlphaFoldDB" id="M0M5Z5"/>
<keyword evidence="2" id="KW-0560">Oxidoreductase</keyword>
<dbReference type="eggNOG" id="arCOG01259">
    <property type="taxonomic scope" value="Archaea"/>
</dbReference>
<dbReference type="EMBL" id="AOMB01000007">
    <property type="protein sequence ID" value="EMA41116.1"/>
    <property type="molecule type" value="Genomic_DNA"/>
</dbReference>
<evidence type="ECO:0000256" key="2">
    <source>
        <dbReference type="ARBA" id="ARBA00023002"/>
    </source>
</evidence>
<keyword evidence="4" id="KW-1185">Reference proteome</keyword>
<dbReference type="Gene3D" id="3.40.50.720">
    <property type="entry name" value="NAD(P)-binding Rossmann-like Domain"/>
    <property type="match status" value="1"/>
</dbReference>
<evidence type="ECO:0000313" key="4">
    <source>
        <dbReference type="Proteomes" id="UP000011566"/>
    </source>
</evidence>
<evidence type="ECO:0000313" key="3">
    <source>
        <dbReference type="EMBL" id="EMA41116.1"/>
    </source>
</evidence>
<accession>M0M5Z5</accession>
<sequence>KSLALELGREGVRVNAVAPGWANTRMVEDFSEETHEQITELNPLGRYAESEEVADAVTFLSSPASDYVNGHELRVDGGQVPIDNWKYDNR</sequence>
<organism evidence="3 4">
    <name type="scientific">Halococcus hamelinensis 100A6</name>
    <dbReference type="NCBI Taxonomy" id="1132509"/>
    <lineage>
        <taxon>Archaea</taxon>
        <taxon>Methanobacteriati</taxon>
        <taxon>Methanobacteriota</taxon>
        <taxon>Stenosarchaea group</taxon>
        <taxon>Halobacteria</taxon>
        <taxon>Halobacteriales</taxon>
        <taxon>Halococcaceae</taxon>
        <taxon>Halococcus</taxon>
    </lineage>
</organism>
<dbReference type="RefSeq" id="WP_007690710.1">
    <property type="nucleotide sequence ID" value="NZ_AOMB01000007.1"/>
</dbReference>
<dbReference type="PATRIC" id="fig|1132509.6.peg.691"/>
<dbReference type="Proteomes" id="UP000011566">
    <property type="component" value="Unassembled WGS sequence"/>
</dbReference>
<name>M0M5Z5_9EURY</name>
<dbReference type="PRINTS" id="PR00081">
    <property type="entry name" value="GDHRDH"/>
</dbReference>
<protein>
    <recommendedName>
        <fullName evidence="5">Short-chain dehydrogenase/reductase SDR</fullName>
    </recommendedName>
</protein>
<dbReference type="OrthoDB" id="24596at2157"/>
<dbReference type="PANTHER" id="PTHR24321">
    <property type="entry name" value="DEHYDROGENASES, SHORT CHAIN"/>
    <property type="match status" value="1"/>
</dbReference>
<dbReference type="Pfam" id="PF13561">
    <property type="entry name" value="adh_short_C2"/>
    <property type="match status" value="1"/>
</dbReference>
<dbReference type="SUPFAM" id="SSF51735">
    <property type="entry name" value="NAD(P)-binding Rossmann-fold domains"/>
    <property type="match status" value="1"/>
</dbReference>
<comment type="caution">
    <text evidence="3">The sequence shown here is derived from an EMBL/GenBank/DDBJ whole genome shotgun (WGS) entry which is preliminary data.</text>
</comment>
<proteinExistence type="inferred from homology"/>
<comment type="similarity">
    <text evidence="1">Belongs to the short-chain dehydrogenases/reductases (SDR) family.</text>
</comment>